<dbReference type="AlphaFoldDB" id="A0A6A6E152"/>
<accession>A0A6A6E152</accession>
<keyword evidence="1" id="KW-0812">Transmembrane</keyword>
<protein>
    <submittedName>
        <fullName evidence="2">Uncharacterized protein</fullName>
    </submittedName>
</protein>
<sequence>TTLIIITNQHPFNTPAFREVGRIFDVSNLYLFYYSLLINIAAVNYNIIRLNI</sequence>
<gene>
    <name evidence="2" type="ORF">K469DRAFT_576104</name>
</gene>
<organism evidence="2 3">
    <name type="scientific">Zopfia rhizophila CBS 207.26</name>
    <dbReference type="NCBI Taxonomy" id="1314779"/>
    <lineage>
        <taxon>Eukaryota</taxon>
        <taxon>Fungi</taxon>
        <taxon>Dikarya</taxon>
        <taxon>Ascomycota</taxon>
        <taxon>Pezizomycotina</taxon>
        <taxon>Dothideomycetes</taxon>
        <taxon>Dothideomycetes incertae sedis</taxon>
        <taxon>Zopfiaceae</taxon>
        <taxon>Zopfia</taxon>
    </lineage>
</organism>
<keyword evidence="1" id="KW-0472">Membrane</keyword>
<keyword evidence="3" id="KW-1185">Reference proteome</keyword>
<name>A0A6A6E152_9PEZI</name>
<evidence type="ECO:0000256" key="1">
    <source>
        <dbReference type="SAM" id="Phobius"/>
    </source>
</evidence>
<dbReference type="EMBL" id="ML994633">
    <property type="protein sequence ID" value="KAF2185524.1"/>
    <property type="molecule type" value="Genomic_DNA"/>
</dbReference>
<evidence type="ECO:0000313" key="3">
    <source>
        <dbReference type="Proteomes" id="UP000800200"/>
    </source>
</evidence>
<feature type="non-terminal residue" evidence="2">
    <location>
        <position position="1"/>
    </location>
</feature>
<keyword evidence="1" id="KW-1133">Transmembrane helix</keyword>
<proteinExistence type="predicted"/>
<feature type="transmembrane region" description="Helical" evidence="1">
    <location>
        <begin position="30"/>
        <end position="48"/>
    </location>
</feature>
<dbReference type="Proteomes" id="UP000800200">
    <property type="component" value="Unassembled WGS sequence"/>
</dbReference>
<evidence type="ECO:0000313" key="2">
    <source>
        <dbReference type="EMBL" id="KAF2185524.1"/>
    </source>
</evidence>
<reference evidence="2" key="1">
    <citation type="journal article" date="2020" name="Stud. Mycol.">
        <title>101 Dothideomycetes genomes: a test case for predicting lifestyles and emergence of pathogens.</title>
        <authorList>
            <person name="Haridas S."/>
            <person name="Albert R."/>
            <person name="Binder M."/>
            <person name="Bloem J."/>
            <person name="Labutti K."/>
            <person name="Salamov A."/>
            <person name="Andreopoulos B."/>
            <person name="Baker S."/>
            <person name="Barry K."/>
            <person name="Bills G."/>
            <person name="Bluhm B."/>
            <person name="Cannon C."/>
            <person name="Castanera R."/>
            <person name="Culley D."/>
            <person name="Daum C."/>
            <person name="Ezra D."/>
            <person name="Gonzalez J."/>
            <person name="Henrissat B."/>
            <person name="Kuo A."/>
            <person name="Liang C."/>
            <person name="Lipzen A."/>
            <person name="Lutzoni F."/>
            <person name="Magnuson J."/>
            <person name="Mondo S."/>
            <person name="Nolan M."/>
            <person name="Ohm R."/>
            <person name="Pangilinan J."/>
            <person name="Park H.-J."/>
            <person name="Ramirez L."/>
            <person name="Alfaro M."/>
            <person name="Sun H."/>
            <person name="Tritt A."/>
            <person name="Yoshinaga Y."/>
            <person name="Zwiers L.-H."/>
            <person name="Turgeon B."/>
            <person name="Goodwin S."/>
            <person name="Spatafora J."/>
            <person name="Crous P."/>
            <person name="Grigoriev I."/>
        </authorList>
    </citation>
    <scope>NUCLEOTIDE SEQUENCE</scope>
    <source>
        <strain evidence="2">CBS 207.26</strain>
    </source>
</reference>